<evidence type="ECO:0000256" key="6">
    <source>
        <dbReference type="ARBA" id="ARBA00022786"/>
    </source>
</evidence>
<dbReference type="PROSITE" id="PS00183">
    <property type="entry name" value="UBC_1"/>
    <property type="match status" value="1"/>
</dbReference>
<dbReference type="SUPFAM" id="SSF54495">
    <property type="entry name" value="UBC-like"/>
    <property type="match status" value="1"/>
</dbReference>
<feature type="compositionally biased region" description="Low complexity" evidence="9">
    <location>
        <begin position="134"/>
        <end position="148"/>
    </location>
</feature>
<feature type="active site" description="Glycyl thioester intermediate" evidence="8">
    <location>
        <position position="365"/>
    </location>
</feature>
<dbReference type="PROSITE" id="PS50127">
    <property type="entry name" value="UBC_2"/>
    <property type="match status" value="1"/>
</dbReference>
<dbReference type="InterPro" id="IPR000608">
    <property type="entry name" value="UBC"/>
</dbReference>
<dbReference type="AlphaFoldDB" id="A0A7R9MHB3"/>
<evidence type="ECO:0000256" key="9">
    <source>
        <dbReference type="SAM" id="MobiDB-lite"/>
    </source>
</evidence>
<evidence type="ECO:0000313" key="11">
    <source>
        <dbReference type="EMBL" id="CAD7659771.1"/>
    </source>
</evidence>
<dbReference type="EC" id="2.3.2.23" evidence="3"/>
<evidence type="ECO:0000256" key="1">
    <source>
        <dbReference type="ARBA" id="ARBA00000485"/>
    </source>
</evidence>
<evidence type="ECO:0000256" key="4">
    <source>
        <dbReference type="ARBA" id="ARBA00022679"/>
    </source>
</evidence>
<dbReference type="Gene3D" id="3.10.110.10">
    <property type="entry name" value="Ubiquitin Conjugating Enzyme"/>
    <property type="match status" value="1"/>
</dbReference>
<dbReference type="GO" id="GO:0061631">
    <property type="term" value="F:ubiquitin conjugating enzyme activity"/>
    <property type="evidence" value="ECO:0007669"/>
    <property type="project" value="UniProtKB-EC"/>
</dbReference>
<feature type="region of interest" description="Disordered" evidence="9">
    <location>
        <begin position="97"/>
        <end position="187"/>
    </location>
</feature>
<evidence type="ECO:0000259" key="10">
    <source>
        <dbReference type="PROSITE" id="PS50127"/>
    </source>
</evidence>
<evidence type="ECO:0000256" key="8">
    <source>
        <dbReference type="PROSITE-ProRule" id="PRU10133"/>
    </source>
</evidence>
<reference evidence="11" key="1">
    <citation type="submission" date="2020-11" db="EMBL/GenBank/DDBJ databases">
        <authorList>
            <person name="Tran Van P."/>
        </authorList>
    </citation>
    <scope>NUCLEOTIDE SEQUENCE</scope>
</reference>
<dbReference type="EMBL" id="CAJPVJ010018336">
    <property type="protein sequence ID" value="CAG2176933.1"/>
    <property type="molecule type" value="Genomic_DNA"/>
</dbReference>
<dbReference type="InterPro" id="IPR016135">
    <property type="entry name" value="UBQ-conjugating_enzyme/RWD"/>
</dbReference>
<gene>
    <name evidence="11" type="ORF">ONB1V03_LOCUS16366</name>
</gene>
<sequence length="431" mass="47805">MTQNHRRSDEMSDTENQLIFSLLGTGCISLPTALVDLYEGAEDREQPGHKIVSQQQVLPDIQHQQFSSTFQIYRELAINRLVGLSFVSQSEAQALADSMRQALAPPPKPPRLASTQTESPHSARRLSFTPPGTPQQRSGSPGPSSRLSATPPSGPARRPGTHSASTSPTSRRPLGVSVGTQTGPYRQRYTDTGLSTHSYVQRGTQTPALTRSFGTQTDPIPPPAYNELIRSPVPTTISRVRAQELLVSQYPGNEDIESSGRLTRRPHEDIQRVFGETMTALKRIHKDLQELRRNPVPGCAAAPVPPGTDMFHWEATIEGPPDTPYAGGLFRLSIEFPQDFPFSAPRIWMKTRIYHPNIQPTGTICLDTITSHWSSALNIGQVLLSIQQLMADPFLENPFWTEAAGVYMRDRQKFNKTAKQWTQKYAKPPVP</sequence>
<evidence type="ECO:0000256" key="5">
    <source>
        <dbReference type="ARBA" id="ARBA00022741"/>
    </source>
</evidence>
<dbReference type="FunFam" id="3.10.110.10:FF:000101">
    <property type="entry name" value="Ubiquitin-conjugating enzyme E2 D2"/>
    <property type="match status" value="1"/>
</dbReference>
<feature type="domain" description="UBC core" evidence="10">
    <location>
        <begin position="279"/>
        <end position="427"/>
    </location>
</feature>
<dbReference type="SMART" id="SM00212">
    <property type="entry name" value="UBCc"/>
    <property type="match status" value="1"/>
</dbReference>
<comment type="catalytic activity">
    <reaction evidence="1">
        <text>S-ubiquitinyl-[E1 ubiquitin-activating enzyme]-L-cysteine + [E2 ubiquitin-conjugating enzyme]-L-cysteine = [E1 ubiquitin-activating enzyme]-L-cysteine + S-ubiquitinyl-[E2 ubiquitin-conjugating enzyme]-L-cysteine.</text>
        <dbReference type="EC" id="2.3.2.23"/>
    </reaction>
</comment>
<dbReference type="Proteomes" id="UP000728032">
    <property type="component" value="Unassembled WGS sequence"/>
</dbReference>
<dbReference type="GO" id="GO:0006511">
    <property type="term" value="P:ubiquitin-dependent protein catabolic process"/>
    <property type="evidence" value="ECO:0007669"/>
    <property type="project" value="UniProtKB-ARBA"/>
</dbReference>
<dbReference type="Pfam" id="PF00179">
    <property type="entry name" value="UQ_con"/>
    <property type="match status" value="1"/>
</dbReference>
<dbReference type="EMBL" id="OC933161">
    <property type="protein sequence ID" value="CAD7659771.1"/>
    <property type="molecule type" value="Genomic_DNA"/>
</dbReference>
<keyword evidence="12" id="KW-1185">Reference proteome</keyword>
<keyword evidence="4" id="KW-0808">Transferase</keyword>
<accession>A0A7R9MHB3</accession>
<evidence type="ECO:0000313" key="12">
    <source>
        <dbReference type="Proteomes" id="UP000728032"/>
    </source>
</evidence>
<feature type="compositionally biased region" description="Polar residues" evidence="9">
    <location>
        <begin position="178"/>
        <end position="187"/>
    </location>
</feature>
<organism evidence="11">
    <name type="scientific">Oppiella nova</name>
    <dbReference type="NCBI Taxonomy" id="334625"/>
    <lineage>
        <taxon>Eukaryota</taxon>
        <taxon>Metazoa</taxon>
        <taxon>Ecdysozoa</taxon>
        <taxon>Arthropoda</taxon>
        <taxon>Chelicerata</taxon>
        <taxon>Arachnida</taxon>
        <taxon>Acari</taxon>
        <taxon>Acariformes</taxon>
        <taxon>Sarcoptiformes</taxon>
        <taxon>Oribatida</taxon>
        <taxon>Brachypylina</taxon>
        <taxon>Oppioidea</taxon>
        <taxon>Oppiidae</taxon>
        <taxon>Oppiella</taxon>
    </lineage>
</organism>
<dbReference type="GO" id="GO:0005524">
    <property type="term" value="F:ATP binding"/>
    <property type="evidence" value="ECO:0007669"/>
    <property type="project" value="UniProtKB-KW"/>
</dbReference>
<keyword evidence="5" id="KW-0547">Nucleotide-binding</keyword>
<dbReference type="PROSITE" id="PS51257">
    <property type="entry name" value="PROKAR_LIPOPROTEIN"/>
    <property type="match status" value="1"/>
</dbReference>
<name>A0A7R9MHB3_9ACAR</name>
<protein>
    <recommendedName>
        <fullName evidence="3">E2 ubiquitin-conjugating enzyme</fullName>
        <ecNumber evidence="3">2.3.2.23</ecNumber>
    </recommendedName>
</protein>
<keyword evidence="6" id="KW-0833">Ubl conjugation pathway</keyword>
<comment type="pathway">
    <text evidence="2">Protein modification; protein ubiquitination.</text>
</comment>
<dbReference type="PANTHER" id="PTHR24068">
    <property type="entry name" value="UBIQUITIN-CONJUGATING ENZYME E2"/>
    <property type="match status" value="1"/>
</dbReference>
<dbReference type="InterPro" id="IPR023313">
    <property type="entry name" value="UBQ-conjugating_AS"/>
</dbReference>
<evidence type="ECO:0000256" key="7">
    <source>
        <dbReference type="ARBA" id="ARBA00022840"/>
    </source>
</evidence>
<evidence type="ECO:0000256" key="3">
    <source>
        <dbReference type="ARBA" id="ARBA00012486"/>
    </source>
</evidence>
<proteinExistence type="predicted"/>
<keyword evidence="7" id="KW-0067">ATP-binding</keyword>
<evidence type="ECO:0000256" key="2">
    <source>
        <dbReference type="ARBA" id="ARBA00004906"/>
    </source>
</evidence>